<keyword evidence="12" id="KW-1185">Reference proteome</keyword>
<evidence type="ECO:0000256" key="3">
    <source>
        <dbReference type="ARBA" id="ARBA00022448"/>
    </source>
</evidence>
<evidence type="ECO:0000313" key="11">
    <source>
        <dbReference type="EMBL" id="VTQ92505.1"/>
    </source>
</evidence>
<organism evidence="11 12">
    <name type="scientific">Hathewaya histolytica</name>
    <name type="common">Clostridium histolyticum</name>
    <dbReference type="NCBI Taxonomy" id="1498"/>
    <lineage>
        <taxon>Bacteria</taxon>
        <taxon>Bacillati</taxon>
        <taxon>Bacillota</taxon>
        <taxon>Clostridia</taxon>
        <taxon>Eubacteriales</taxon>
        <taxon>Clostridiaceae</taxon>
        <taxon>Hathewaya</taxon>
    </lineage>
</organism>
<evidence type="ECO:0000256" key="10">
    <source>
        <dbReference type="SAM" id="Phobius"/>
    </source>
</evidence>
<evidence type="ECO:0000256" key="4">
    <source>
        <dbReference type="ARBA" id="ARBA00022475"/>
    </source>
</evidence>
<dbReference type="InterPro" id="IPR003849">
    <property type="entry name" value="Preprotein_translocase_YajC"/>
</dbReference>
<dbReference type="Pfam" id="PF02699">
    <property type="entry name" value="YajC"/>
    <property type="match status" value="1"/>
</dbReference>
<evidence type="ECO:0000256" key="9">
    <source>
        <dbReference type="ARBA" id="ARBA00023136"/>
    </source>
</evidence>
<sequence length="100" mass="11384">MKGLGGMLPLLIAMVAFYAMVFIPESKRKKKYNQMLKDVKVNDDILTKGGIMGRIINIEDEYIILESGPSRARIKLHKNGISSVLYSREEVEVKENKIEE</sequence>
<comment type="subcellular location">
    <subcellularLocation>
        <location evidence="1">Cell membrane</location>
        <topology evidence="1">Single-pass membrane protein</topology>
    </subcellularLocation>
</comment>
<reference evidence="11 12" key="1">
    <citation type="submission" date="2019-05" db="EMBL/GenBank/DDBJ databases">
        <authorList>
            <consortium name="Pathogen Informatics"/>
        </authorList>
    </citation>
    <scope>NUCLEOTIDE SEQUENCE [LARGE SCALE GENOMIC DNA]</scope>
    <source>
        <strain evidence="11 12">NCTC503</strain>
    </source>
</reference>
<evidence type="ECO:0000256" key="8">
    <source>
        <dbReference type="ARBA" id="ARBA00023010"/>
    </source>
</evidence>
<dbReference type="PANTHER" id="PTHR33909:SF1">
    <property type="entry name" value="SEC TRANSLOCON ACCESSORY COMPLEX SUBUNIT YAJC"/>
    <property type="match status" value="1"/>
</dbReference>
<evidence type="ECO:0000256" key="6">
    <source>
        <dbReference type="ARBA" id="ARBA00022927"/>
    </source>
</evidence>
<gene>
    <name evidence="11" type="primary">yajC</name>
    <name evidence="11" type="ORF">NCTC503_01961</name>
</gene>
<dbReference type="OrthoDB" id="9800132at2"/>
<keyword evidence="8" id="KW-0811">Translocation</keyword>
<name>A0A4U9RKI8_HATHI</name>
<comment type="similarity">
    <text evidence="2">Belongs to the YajC family.</text>
</comment>
<dbReference type="AlphaFoldDB" id="A0A4U9RKI8"/>
<dbReference type="PRINTS" id="PR01853">
    <property type="entry name" value="YAJCTRNLCASE"/>
</dbReference>
<evidence type="ECO:0000256" key="7">
    <source>
        <dbReference type="ARBA" id="ARBA00022989"/>
    </source>
</evidence>
<dbReference type="PANTHER" id="PTHR33909">
    <property type="entry name" value="SEC TRANSLOCON ACCESSORY COMPLEX SUBUNIT YAJC"/>
    <property type="match status" value="1"/>
</dbReference>
<dbReference type="RefSeq" id="WP_138210545.1">
    <property type="nucleotide sequence ID" value="NZ_CBCRUQ010000003.1"/>
</dbReference>
<keyword evidence="7 10" id="KW-1133">Transmembrane helix</keyword>
<dbReference type="Proteomes" id="UP000308489">
    <property type="component" value="Chromosome 1"/>
</dbReference>
<dbReference type="NCBIfam" id="TIGR00739">
    <property type="entry name" value="yajC"/>
    <property type="match status" value="1"/>
</dbReference>
<evidence type="ECO:0000256" key="5">
    <source>
        <dbReference type="ARBA" id="ARBA00022692"/>
    </source>
</evidence>
<keyword evidence="5 10" id="KW-0812">Transmembrane</keyword>
<keyword evidence="3" id="KW-0813">Transport</keyword>
<accession>A0A4U9RKI8</accession>
<keyword evidence="9 10" id="KW-0472">Membrane</keyword>
<evidence type="ECO:0000256" key="2">
    <source>
        <dbReference type="ARBA" id="ARBA00006742"/>
    </source>
</evidence>
<dbReference type="SMART" id="SM01323">
    <property type="entry name" value="YajC"/>
    <property type="match status" value="1"/>
</dbReference>
<protein>
    <submittedName>
        <fullName evidence="11">Preprotein translocase subunit YajC</fullName>
    </submittedName>
</protein>
<keyword evidence="6" id="KW-0653">Protein transport</keyword>
<proteinExistence type="inferred from homology"/>
<dbReference type="GO" id="GO:0005886">
    <property type="term" value="C:plasma membrane"/>
    <property type="evidence" value="ECO:0007669"/>
    <property type="project" value="UniProtKB-SubCell"/>
</dbReference>
<keyword evidence="4" id="KW-1003">Cell membrane</keyword>
<dbReference type="GO" id="GO:0015031">
    <property type="term" value="P:protein transport"/>
    <property type="evidence" value="ECO:0007669"/>
    <property type="project" value="UniProtKB-KW"/>
</dbReference>
<evidence type="ECO:0000313" key="12">
    <source>
        <dbReference type="Proteomes" id="UP000308489"/>
    </source>
</evidence>
<feature type="transmembrane region" description="Helical" evidence="10">
    <location>
        <begin position="6"/>
        <end position="23"/>
    </location>
</feature>
<dbReference type="KEGG" id="hhw:NCTC503_01961"/>
<evidence type="ECO:0000256" key="1">
    <source>
        <dbReference type="ARBA" id="ARBA00004162"/>
    </source>
</evidence>
<dbReference type="EMBL" id="LR590481">
    <property type="protein sequence ID" value="VTQ92505.1"/>
    <property type="molecule type" value="Genomic_DNA"/>
</dbReference>